<organism evidence="1 2">
    <name type="scientific">Lactiplantibacillus plajomi</name>
    <dbReference type="NCBI Taxonomy" id="1457217"/>
    <lineage>
        <taxon>Bacteria</taxon>
        <taxon>Bacillati</taxon>
        <taxon>Bacillota</taxon>
        <taxon>Bacilli</taxon>
        <taxon>Lactobacillales</taxon>
        <taxon>Lactobacillaceae</taxon>
        <taxon>Lactiplantibacillus</taxon>
    </lineage>
</organism>
<accession>A0ABV6K1Q9</accession>
<comment type="caution">
    <text evidence="1">The sequence shown here is derived from an EMBL/GenBank/DDBJ whole genome shotgun (WGS) entry which is preliminary data.</text>
</comment>
<reference evidence="1 2" key="1">
    <citation type="submission" date="2024-09" db="EMBL/GenBank/DDBJ databases">
        <authorList>
            <person name="Sun Q."/>
            <person name="Mori K."/>
        </authorList>
    </citation>
    <scope>NUCLEOTIDE SEQUENCE [LARGE SCALE GENOMIC DNA]</scope>
    <source>
        <strain evidence="1 2">TBRC 4575</strain>
    </source>
</reference>
<dbReference type="RefSeq" id="WP_137646237.1">
    <property type="nucleotide sequence ID" value="NZ_BAABRM010000062.1"/>
</dbReference>
<evidence type="ECO:0000313" key="2">
    <source>
        <dbReference type="Proteomes" id="UP001589855"/>
    </source>
</evidence>
<name>A0ABV6K1Q9_9LACO</name>
<gene>
    <name evidence="1" type="ORF">ACFFGS_04590</name>
</gene>
<evidence type="ECO:0000313" key="1">
    <source>
        <dbReference type="EMBL" id="MFC0423401.1"/>
    </source>
</evidence>
<dbReference type="EMBL" id="JBHLUK010000041">
    <property type="protein sequence ID" value="MFC0423401.1"/>
    <property type="molecule type" value="Genomic_DNA"/>
</dbReference>
<protein>
    <submittedName>
        <fullName evidence="1">Uncharacterized protein</fullName>
    </submittedName>
</protein>
<keyword evidence="2" id="KW-1185">Reference proteome</keyword>
<proteinExistence type="predicted"/>
<sequence length="485" mass="52809">MDKETTDIGLNQAAESFLTGSDAKIAENVNRIAKQTYEHYKNLGEARAGGYAAEQVHAEINNLSVNLTGKGILADAIDDNKLADIYLGQQKFQLKFCKTADATYKQVTQTFGDHYRSVKRSMSFDEWKQQLAKRFDIDPSDITENATYYQDMNFVVPSDQVETIRRKLLEQIEAAKKQGNHSEAVRLSKLKGKIADKLGNDSLGISKKQADYIGRTGKLPPELKQKLLENKQTAIIKKALKTGMSAAALSFAIEVAPKLLKMLTTGDFNAEEFTQDSIDGGLNATQSFAVASVSSWIMQTEGILKSATKNLSAEQVAALVLLTCNIMKSVGKRLLGKISSAQMAHDISRDTVVAGTTLLGSVAALALVPEAAGPVIVVQLVGSIVGAVVGSEAFDVGDKVILGLSAKYGWTLFGLVDQDYRLSDDQLKAMGFDVEEFDLAENSESHIDEVNFDCPVFDELQMDESEIQIIRRGVIGVNTIGYLSN</sequence>
<dbReference type="Proteomes" id="UP001589855">
    <property type="component" value="Unassembled WGS sequence"/>
</dbReference>